<gene>
    <name evidence="7" type="ORF">GCM10017790_79160</name>
</gene>
<dbReference type="PANTHER" id="PTHR46577">
    <property type="entry name" value="HTH-TYPE TRANSCRIPTIONAL REGULATORY PROTEIN GABR"/>
    <property type="match status" value="1"/>
</dbReference>
<evidence type="ECO:0000256" key="4">
    <source>
        <dbReference type="ARBA" id="ARBA00023125"/>
    </source>
</evidence>
<dbReference type="InterPro" id="IPR015421">
    <property type="entry name" value="PyrdxlP-dep_Trfase_major"/>
</dbReference>
<keyword evidence="4" id="KW-0238">DNA-binding</keyword>
<dbReference type="EMBL" id="BNAY01000013">
    <property type="protein sequence ID" value="GHH36384.1"/>
    <property type="molecule type" value="Genomic_DNA"/>
</dbReference>
<comment type="caution">
    <text evidence="7">The sequence shown here is derived from an EMBL/GenBank/DDBJ whole genome shotgun (WGS) entry which is preliminary data.</text>
</comment>
<evidence type="ECO:0000256" key="3">
    <source>
        <dbReference type="ARBA" id="ARBA00023015"/>
    </source>
</evidence>
<keyword evidence="2" id="KW-0663">Pyridoxal phosphate</keyword>
<dbReference type="PROSITE" id="PS50949">
    <property type="entry name" value="HTH_GNTR"/>
    <property type="match status" value="1"/>
</dbReference>
<evidence type="ECO:0000256" key="1">
    <source>
        <dbReference type="ARBA" id="ARBA00005384"/>
    </source>
</evidence>
<dbReference type="CDD" id="cd00609">
    <property type="entry name" value="AAT_like"/>
    <property type="match status" value="1"/>
</dbReference>
<dbReference type="CDD" id="cd07377">
    <property type="entry name" value="WHTH_GntR"/>
    <property type="match status" value="1"/>
</dbReference>
<comment type="similarity">
    <text evidence="1">In the C-terminal section; belongs to the class-I pyridoxal-phosphate-dependent aminotransferase family.</text>
</comment>
<dbReference type="Proteomes" id="UP000635387">
    <property type="component" value="Unassembled WGS sequence"/>
</dbReference>
<evidence type="ECO:0000256" key="5">
    <source>
        <dbReference type="ARBA" id="ARBA00023163"/>
    </source>
</evidence>
<dbReference type="Gene3D" id="1.10.10.10">
    <property type="entry name" value="Winged helix-like DNA-binding domain superfamily/Winged helix DNA-binding domain"/>
    <property type="match status" value="1"/>
</dbReference>
<organism evidence="7 8">
    <name type="scientific">Amycolatopsis oliviviridis</name>
    <dbReference type="NCBI Taxonomy" id="1471590"/>
    <lineage>
        <taxon>Bacteria</taxon>
        <taxon>Bacillati</taxon>
        <taxon>Actinomycetota</taxon>
        <taxon>Actinomycetes</taxon>
        <taxon>Pseudonocardiales</taxon>
        <taxon>Pseudonocardiaceae</taxon>
        <taxon>Amycolatopsis</taxon>
    </lineage>
</organism>
<dbReference type="SMART" id="SM00345">
    <property type="entry name" value="HTH_GNTR"/>
    <property type="match status" value="1"/>
</dbReference>
<dbReference type="InterPro" id="IPR004839">
    <property type="entry name" value="Aminotransferase_I/II_large"/>
</dbReference>
<feature type="domain" description="HTH gntR-type" evidence="6">
    <location>
        <begin position="20"/>
        <end position="88"/>
    </location>
</feature>
<sequence>MMNSQTNLAWDVLLDLSGPGPRHERLTRALRTVIREGTLGSGAALPPSRTLAADLGFSRWVITQAYEQLIAEGYLAARTGSGTVVRWSASGGEPAKPVPGKAAPPEIDLAPGLPDLRHFPRRRWAEAVREILANAPHGEFGYPVPGGHPRLRAVLADHLRRCRGAVVDDVRISSGVTDGFGRVCRALLAAGITRVAAEEPGWQTLRRVATRAGLDVVGVPVDEDGLRVDEIPSGTRAVLVTPAHQFPTGTVLSPTRRAGLLSWARDVDGLIIEDDYDAEFRYDRRPVGTVQGMEPARVALLGSVSKTLSPALGLGWYALPPQWTELVDPSPTPPALEQLAFAAFLERGSYDRHLRAARRRYRARRDALVDALGPLPVSGVAAGLHLVLDLPGGSAAEVVRRAAVKGLRVADLDDYRATPRAPGLVLGYGNLSDSSVGTAARLLIEAIGEASRTRSWQAPVSTGQQR</sequence>
<dbReference type="InterPro" id="IPR015424">
    <property type="entry name" value="PyrdxlP-dep_Trfase"/>
</dbReference>
<reference evidence="8" key="1">
    <citation type="journal article" date="2019" name="Int. J. Syst. Evol. Microbiol.">
        <title>The Global Catalogue of Microorganisms (GCM) 10K type strain sequencing project: providing services to taxonomists for standard genome sequencing and annotation.</title>
        <authorList>
            <consortium name="The Broad Institute Genomics Platform"/>
            <consortium name="The Broad Institute Genome Sequencing Center for Infectious Disease"/>
            <person name="Wu L."/>
            <person name="Ma J."/>
        </authorList>
    </citation>
    <scope>NUCLEOTIDE SEQUENCE [LARGE SCALE GENOMIC DNA]</scope>
    <source>
        <strain evidence="8">CGMCC 4.7683</strain>
    </source>
</reference>
<evidence type="ECO:0000313" key="7">
    <source>
        <dbReference type="EMBL" id="GHH36384.1"/>
    </source>
</evidence>
<evidence type="ECO:0000259" key="6">
    <source>
        <dbReference type="PROSITE" id="PS50949"/>
    </source>
</evidence>
<evidence type="ECO:0000256" key="2">
    <source>
        <dbReference type="ARBA" id="ARBA00022898"/>
    </source>
</evidence>
<dbReference type="Pfam" id="PF00155">
    <property type="entry name" value="Aminotran_1_2"/>
    <property type="match status" value="1"/>
</dbReference>
<dbReference type="RefSeq" id="WP_191259543.1">
    <property type="nucleotide sequence ID" value="NZ_BNAY01000013.1"/>
</dbReference>
<keyword evidence="3" id="KW-0805">Transcription regulation</keyword>
<accession>A0ABQ3MAL4</accession>
<dbReference type="Gene3D" id="3.40.640.10">
    <property type="entry name" value="Type I PLP-dependent aspartate aminotransferase-like (Major domain)"/>
    <property type="match status" value="1"/>
</dbReference>
<dbReference type="PANTHER" id="PTHR46577:SF1">
    <property type="entry name" value="HTH-TYPE TRANSCRIPTIONAL REGULATORY PROTEIN GABR"/>
    <property type="match status" value="1"/>
</dbReference>
<dbReference type="InterPro" id="IPR036390">
    <property type="entry name" value="WH_DNA-bd_sf"/>
</dbReference>
<keyword evidence="8" id="KW-1185">Reference proteome</keyword>
<protein>
    <submittedName>
        <fullName evidence="7">GntR family transcriptional regulator</fullName>
    </submittedName>
</protein>
<dbReference type="InterPro" id="IPR051446">
    <property type="entry name" value="HTH_trans_reg/aminotransferase"/>
</dbReference>
<dbReference type="SUPFAM" id="SSF53383">
    <property type="entry name" value="PLP-dependent transferases"/>
    <property type="match status" value="1"/>
</dbReference>
<dbReference type="InterPro" id="IPR000524">
    <property type="entry name" value="Tscrpt_reg_HTH_GntR"/>
</dbReference>
<keyword evidence="5" id="KW-0804">Transcription</keyword>
<dbReference type="SUPFAM" id="SSF46785">
    <property type="entry name" value="Winged helix' DNA-binding domain"/>
    <property type="match status" value="1"/>
</dbReference>
<dbReference type="InterPro" id="IPR036388">
    <property type="entry name" value="WH-like_DNA-bd_sf"/>
</dbReference>
<proteinExistence type="inferred from homology"/>
<name>A0ABQ3MAL4_9PSEU</name>
<evidence type="ECO:0000313" key="8">
    <source>
        <dbReference type="Proteomes" id="UP000635387"/>
    </source>
</evidence>
<dbReference type="Pfam" id="PF00392">
    <property type="entry name" value="GntR"/>
    <property type="match status" value="1"/>
</dbReference>